<sequence length="139" mass="15944">MVDQKMIAGIFNDFLGVYIGKVNLGIRPLQEKYGKHPVLMKLLSNVEAASEIPVAKAMKEIYGFYKEYRGRPLSDKDWEEIVERAGQLHKAWNENVWCRQVILEMVNLLDVDDREQRKLAAETEKRLENPPEAAEGEAA</sequence>
<accession>A0A9D0ZZI6</accession>
<gene>
    <name evidence="1" type="ORF">IAB26_14265</name>
</gene>
<evidence type="ECO:0000313" key="1">
    <source>
        <dbReference type="EMBL" id="HIQ97710.1"/>
    </source>
</evidence>
<name>A0A9D0ZZI6_9FIRM</name>
<dbReference type="Proteomes" id="UP000886886">
    <property type="component" value="Unassembled WGS sequence"/>
</dbReference>
<evidence type="ECO:0000313" key="2">
    <source>
        <dbReference type="Proteomes" id="UP000886886"/>
    </source>
</evidence>
<protein>
    <submittedName>
        <fullName evidence="1">Uncharacterized protein</fullName>
    </submittedName>
</protein>
<reference evidence="1" key="2">
    <citation type="journal article" date="2021" name="PeerJ">
        <title>Extensive microbial diversity within the chicken gut microbiome revealed by metagenomics and culture.</title>
        <authorList>
            <person name="Gilroy R."/>
            <person name="Ravi A."/>
            <person name="Getino M."/>
            <person name="Pursley I."/>
            <person name="Horton D.L."/>
            <person name="Alikhan N.F."/>
            <person name="Baker D."/>
            <person name="Gharbi K."/>
            <person name="Hall N."/>
            <person name="Watson M."/>
            <person name="Adriaenssens E.M."/>
            <person name="Foster-Nyarko E."/>
            <person name="Jarju S."/>
            <person name="Secka A."/>
            <person name="Antonio M."/>
            <person name="Oren A."/>
            <person name="Chaudhuri R.R."/>
            <person name="La Ragione R."/>
            <person name="Hildebrand F."/>
            <person name="Pallen M.J."/>
        </authorList>
    </citation>
    <scope>NUCLEOTIDE SEQUENCE</scope>
    <source>
        <strain evidence="1">ChiSjej3B21-11622</strain>
    </source>
</reference>
<dbReference type="AlphaFoldDB" id="A0A9D0ZZI6"/>
<reference evidence="1" key="1">
    <citation type="submission" date="2020-10" db="EMBL/GenBank/DDBJ databases">
        <authorList>
            <person name="Gilroy R."/>
        </authorList>
    </citation>
    <scope>NUCLEOTIDE SEQUENCE</scope>
    <source>
        <strain evidence="1">ChiSjej3B21-11622</strain>
    </source>
</reference>
<comment type="caution">
    <text evidence="1">The sequence shown here is derived from an EMBL/GenBank/DDBJ whole genome shotgun (WGS) entry which is preliminary data.</text>
</comment>
<dbReference type="EMBL" id="DVFT01000208">
    <property type="protein sequence ID" value="HIQ97710.1"/>
    <property type="molecule type" value="Genomic_DNA"/>
</dbReference>
<organism evidence="1 2">
    <name type="scientific">Candidatus Limivivens merdigallinarum</name>
    <dbReference type="NCBI Taxonomy" id="2840859"/>
    <lineage>
        <taxon>Bacteria</taxon>
        <taxon>Bacillati</taxon>
        <taxon>Bacillota</taxon>
        <taxon>Clostridia</taxon>
        <taxon>Lachnospirales</taxon>
        <taxon>Lachnospiraceae</taxon>
        <taxon>Lachnospiraceae incertae sedis</taxon>
        <taxon>Candidatus Limivivens</taxon>
    </lineage>
</organism>
<proteinExistence type="predicted"/>